<evidence type="ECO:0000256" key="5">
    <source>
        <dbReference type="ARBA" id="ARBA00022781"/>
    </source>
</evidence>
<comment type="similarity">
    <text evidence="3 10">Belongs to the ATPase gamma chain family.</text>
</comment>
<name>A0A4D6YIK4_9GAMM</name>
<sequence>MISIKNLKIKINSISNTQKITRTMEMIAISKMKKLKKELLFIQPYSKVINTIMEHVAQSNIKYKHFFFQSKKIIKNIGIIIISTNKGLCGNLNANIFKMVNKIIKKNSYSHIQYHLYIIGLKGLLFFQRLKFPNIVKILELTDNIKKSKIKNFVKNILKKCKKNKIDKLFIISNKFNNEISHTLNYQQLFPYNTIKKTQNILYKNYWDYLYEPKYTCVIKVLLNKYITFQIFQYLLSNIVSEQSARMLAMKTASDNSNNIIKELQVNYNKKRQFNITQELIEIISGASMISENS</sequence>
<keyword evidence="11" id="KW-0378">Hydrolase</keyword>
<comment type="subcellular location">
    <subcellularLocation>
        <location evidence="10">Cell membrane</location>
        <topology evidence="10">Peripheral membrane protein</topology>
    </subcellularLocation>
    <subcellularLocation>
        <location evidence="2">Membrane</location>
        <topology evidence="2">Peripheral membrane protein</topology>
    </subcellularLocation>
</comment>
<evidence type="ECO:0000256" key="3">
    <source>
        <dbReference type="ARBA" id="ARBA00007681"/>
    </source>
</evidence>
<dbReference type="GO" id="GO:0005886">
    <property type="term" value="C:plasma membrane"/>
    <property type="evidence" value="ECO:0007669"/>
    <property type="project" value="UniProtKB-SubCell"/>
</dbReference>
<evidence type="ECO:0000256" key="2">
    <source>
        <dbReference type="ARBA" id="ARBA00004170"/>
    </source>
</evidence>
<dbReference type="HAMAP" id="MF_00815">
    <property type="entry name" value="ATP_synth_gamma_bact"/>
    <property type="match status" value="1"/>
</dbReference>
<dbReference type="PRINTS" id="PR00126">
    <property type="entry name" value="ATPASEGAMMA"/>
</dbReference>
<dbReference type="GO" id="GO:0045259">
    <property type="term" value="C:proton-transporting ATP synthase complex"/>
    <property type="evidence" value="ECO:0007669"/>
    <property type="project" value="UniProtKB-KW"/>
</dbReference>
<evidence type="ECO:0000256" key="4">
    <source>
        <dbReference type="ARBA" id="ARBA00022448"/>
    </source>
</evidence>
<dbReference type="GO" id="GO:0005524">
    <property type="term" value="F:ATP binding"/>
    <property type="evidence" value="ECO:0007669"/>
    <property type="project" value="UniProtKB-UniRule"/>
</dbReference>
<dbReference type="InterPro" id="IPR000131">
    <property type="entry name" value="ATP_synth_F1_gsu"/>
</dbReference>
<dbReference type="Proteomes" id="UP000298636">
    <property type="component" value="Chromosome"/>
</dbReference>
<evidence type="ECO:0000313" key="12">
    <source>
        <dbReference type="Proteomes" id="UP000298636"/>
    </source>
</evidence>
<keyword evidence="9 10" id="KW-0066">ATP synthesis</keyword>
<keyword evidence="4 10" id="KW-0813">Transport</keyword>
<dbReference type="GO" id="GO:0042777">
    <property type="term" value="P:proton motive force-driven plasma membrane ATP synthesis"/>
    <property type="evidence" value="ECO:0007669"/>
    <property type="project" value="UniProtKB-UniRule"/>
</dbReference>
<accession>A0A4D6YIK4</accession>
<dbReference type="OrthoDB" id="9812769at2"/>
<evidence type="ECO:0000256" key="7">
    <source>
        <dbReference type="ARBA" id="ARBA00023136"/>
    </source>
</evidence>
<dbReference type="EMBL" id="CP032998">
    <property type="protein sequence ID" value="QCI26211.1"/>
    <property type="molecule type" value="Genomic_DNA"/>
</dbReference>
<organism evidence="11 12">
    <name type="scientific">Buchnera aphidicola</name>
    <name type="common">Stegophylla sp.</name>
    <dbReference type="NCBI Taxonomy" id="2315800"/>
    <lineage>
        <taxon>Bacteria</taxon>
        <taxon>Pseudomonadati</taxon>
        <taxon>Pseudomonadota</taxon>
        <taxon>Gammaproteobacteria</taxon>
        <taxon>Enterobacterales</taxon>
        <taxon>Erwiniaceae</taxon>
        <taxon>Buchnera</taxon>
    </lineage>
</organism>
<reference evidence="11 12" key="1">
    <citation type="submission" date="2018-10" db="EMBL/GenBank/DDBJ databases">
        <title>Comparative functional genomics of the obligate endosymbiont Buchnera aphidicola.</title>
        <authorList>
            <person name="Chong R.A."/>
        </authorList>
    </citation>
    <scope>NUCLEOTIDE SEQUENCE [LARGE SCALE GENOMIC DNA]</scope>
    <source>
        <strain evidence="11 12">Ssp</strain>
    </source>
</reference>
<evidence type="ECO:0000256" key="1">
    <source>
        <dbReference type="ARBA" id="ARBA00003456"/>
    </source>
</evidence>
<dbReference type="SUPFAM" id="SSF52943">
    <property type="entry name" value="ATP synthase (F1-ATPase), gamma subunit"/>
    <property type="match status" value="1"/>
</dbReference>
<comment type="subunit">
    <text evidence="10">F-type ATPases have 2 components, CF(1) - the catalytic core - and CF(0) - the membrane proton channel. CF(1) has five subunits: alpha(3), beta(3), gamma(1), delta(1), epsilon(1). CF(0) has three main subunits: a, b and c.</text>
</comment>
<keyword evidence="6 10" id="KW-0406">Ion transport</keyword>
<dbReference type="AlphaFoldDB" id="A0A4D6YIK4"/>
<dbReference type="NCBIfam" id="TIGR01146">
    <property type="entry name" value="ATPsyn_F1gamma"/>
    <property type="match status" value="1"/>
</dbReference>
<dbReference type="InterPro" id="IPR035968">
    <property type="entry name" value="ATP_synth_F1_ATPase_gsu"/>
</dbReference>
<dbReference type="GO" id="GO:0046933">
    <property type="term" value="F:proton-transporting ATP synthase activity, rotational mechanism"/>
    <property type="evidence" value="ECO:0007669"/>
    <property type="project" value="UniProtKB-UniRule"/>
</dbReference>
<keyword evidence="5 10" id="KW-0375">Hydrogen ion transport</keyword>
<evidence type="ECO:0000313" key="11">
    <source>
        <dbReference type="EMBL" id="QCI26211.1"/>
    </source>
</evidence>
<dbReference type="Gene3D" id="3.40.1380.10">
    <property type="match status" value="1"/>
</dbReference>
<keyword evidence="7 10" id="KW-0472">Membrane</keyword>
<comment type="function">
    <text evidence="1 10">Produces ATP from ADP in the presence of a proton gradient across the membrane. The gamma chain is believed to be important in regulating ATPase activity and the flow of protons through the CF(0) complex.</text>
</comment>
<evidence type="ECO:0000256" key="9">
    <source>
        <dbReference type="ARBA" id="ARBA00023310"/>
    </source>
</evidence>
<dbReference type="Gene3D" id="1.10.287.80">
    <property type="entry name" value="ATP synthase, gamma subunit, helix hairpin domain"/>
    <property type="match status" value="1"/>
</dbReference>
<evidence type="ECO:0000256" key="10">
    <source>
        <dbReference type="HAMAP-Rule" id="MF_00815"/>
    </source>
</evidence>
<dbReference type="RefSeq" id="WP_158351485.1">
    <property type="nucleotide sequence ID" value="NZ_CP032998.1"/>
</dbReference>
<evidence type="ECO:0000256" key="6">
    <source>
        <dbReference type="ARBA" id="ARBA00023065"/>
    </source>
</evidence>
<dbReference type="PANTHER" id="PTHR11693">
    <property type="entry name" value="ATP SYNTHASE GAMMA CHAIN"/>
    <property type="match status" value="1"/>
</dbReference>
<keyword evidence="10" id="KW-1003">Cell membrane</keyword>
<proteinExistence type="inferred from homology"/>
<evidence type="ECO:0000256" key="8">
    <source>
        <dbReference type="ARBA" id="ARBA00023196"/>
    </source>
</evidence>
<gene>
    <name evidence="10 11" type="primary">atpG</name>
    <name evidence="11" type="ORF">D9V79_00035</name>
</gene>
<keyword evidence="12" id="KW-1185">Reference proteome</keyword>
<dbReference type="GO" id="GO:0016787">
    <property type="term" value="F:hydrolase activity"/>
    <property type="evidence" value="ECO:0007669"/>
    <property type="project" value="UniProtKB-KW"/>
</dbReference>
<keyword evidence="8 10" id="KW-0139">CF(1)</keyword>
<dbReference type="Pfam" id="PF00231">
    <property type="entry name" value="ATP-synt"/>
    <property type="match status" value="1"/>
</dbReference>
<dbReference type="PANTHER" id="PTHR11693:SF22">
    <property type="entry name" value="ATP SYNTHASE SUBUNIT GAMMA, MITOCHONDRIAL"/>
    <property type="match status" value="1"/>
</dbReference>
<protein>
    <recommendedName>
        <fullName evidence="10">ATP synthase gamma chain</fullName>
    </recommendedName>
    <alternativeName>
        <fullName evidence="10">ATP synthase F1 sector gamma subunit</fullName>
    </alternativeName>
    <alternativeName>
        <fullName evidence="10">F-ATPase gamma subunit</fullName>
    </alternativeName>
</protein>
<dbReference type="CDD" id="cd12151">
    <property type="entry name" value="F1-ATPase_gamma"/>
    <property type="match status" value="1"/>
</dbReference>